<evidence type="ECO:0000259" key="5">
    <source>
        <dbReference type="Pfam" id="PF03024"/>
    </source>
</evidence>
<protein>
    <recommendedName>
        <fullName evidence="5">Folate receptor-like domain-containing protein</fullName>
    </recommendedName>
</protein>
<organism evidence="7">
    <name type="scientific">Picocystis salinarum</name>
    <dbReference type="NCBI Taxonomy" id="88271"/>
    <lineage>
        <taxon>Eukaryota</taxon>
        <taxon>Viridiplantae</taxon>
        <taxon>Chlorophyta</taxon>
        <taxon>Picocystophyceae</taxon>
        <taxon>Picocystales</taxon>
        <taxon>Picocystaceae</taxon>
        <taxon>Picocystis</taxon>
    </lineage>
</organism>
<dbReference type="GO" id="GO:0009897">
    <property type="term" value="C:external side of plasma membrane"/>
    <property type="evidence" value="ECO:0007669"/>
    <property type="project" value="TreeGrafter"/>
</dbReference>
<dbReference type="InterPro" id="IPR004269">
    <property type="entry name" value="Folate_rcpt"/>
</dbReference>
<dbReference type="GO" id="GO:0038023">
    <property type="term" value="F:signaling receptor activity"/>
    <property type="evidence" value="ECO:0007669"/>
    <property type="project" value="TreeGrafter"/>
</dbReference>
<comment type="similarity">
    <text evidence="1">Belongs to the folate receptor family.</text>
</comment>
<feature type="transmembrane region" description="Helical" evidence="4">
    <location>
        <begin position="238"/>
        <end position="258"/>
    </location>
</feature>
<dbReference type="PANTHER" id="PTHR10517">
    <property type="entry name" value="FOLATE RECEPTOR"/>
    <property type="match status" value="1"/>
</dbReference>
<evidence type="ECO:0000256" key="3">
    <source>
        <dbReference type="ARBA" id="ARBA00023157"/>
    </source>
</evidence>
<sequence length="272" mass="30373">MVKETVDRILGHGRDIPEQQTLLAAPVDYLLNVNIGTGCSLNLLYGEKYNWKDRCGGMSDRCAQYFFDEGCFYECDVNAGRFRRHANCEENAWEMYHAPVQASYCDSFYEACKNELYCHSDDRSAFGECDPNTDCKPIGEIYADGKDLCETIWGDAFKYETNERDAFTFHFEPGQPNPNDLVLLDVSFPDACEGIHNGSMVDDCVASGLLQQNIMRAVRELEVMMDDQSQGSSNAKDIAIAGLVFGLVGFMMGAFLIFMTQCGRGSKGVPSF</sequence>
<keyword evidence="4" id="KW-0472">Membrane</keyword>
<dbReference type="EMBL" id="HBIS01003853">
    <property type="protein sequence ID" value="CAE0609672.1"/>
    <property type="molecule type" value="Transcribed_RNA"/>
</dbReference>
<name>A0A6U9QQQ2_9CHLO</name>
<dbReference type="EMBL" id="HBIS01003855">
    <property type="protein sequence ID" value="CAE0609674.1"/>
    <property type="molecule type" value="Transcribed_RNA"/>
</dbReference>
<accession>A0A6U9QQQ2</accession>
<evidence type="ECO:0000256" key="2">
    <source>
        <dbReference type="ARBA" id="ARBA00022729"/>
    </source>
</evidence>
<proteinExistence type="inferred from homology"/>
<dbReference type="AlphaFoldDB" id="A0A6U9QQQ2"/>
<reference evidence="7" key="1">
    <citation type="submission" date="2021-01" db="EMBL/GenBank/DDBJ databases">
        <authorList>
            <person name="Corre E."/>
            <person name="Pelletier E."/>
            <person name="Niang G."/>
            <person name="Scheremetjew M."/>
            <person name="Finn R."/>
            <person name="Kale V."/>
            <person name="Holt S."/>
            <person name="Cochrane G."/>
            <person name="Meng A."/>
            <person name="Brown T."/>
            <person name="Cohen L."/>
        </authorList>
    </citation>
    <scope>NUCLEOTIDE SEQUENCE</scope>
    <source>
        <strain evidence="7">CCMP1897</strain>
    </source>
</reference>
<dbReference type="Pfam" id="PF03024">
    <property type="entry name" value="Folate_rec"/>
    <property type="match status" value="1"/>
</dbReference>
<feature type="domain" description="Folate receptor-like" evidence="5">
    <location>
        <begin position="48"/>
        <end position="164"/>
    </location>
</feature>
<keyword evidence="3" id="KW-1015">Disulfide bond</keyword>
<evidence type="ECO:0000313" key="7">
    <source>
        <dbReference type="EMBL" id="CAE0609674.1"/>
    </source>
</evidence>
<dbReference type="InterPro" id="IPR018143">
    <property type="entry name" value="Folate_rcpt-like"/>
</dbReference>
<gene>
    <name evidence="6" type="ORF">PSAL00342_LOCUS3491</name>
    <name evidence="7" type="ORF">PSAL00342_LOCUS3493</name>
</gene>
<keyword evidence="2" id="KW-0732">Signal</keyword>
<evidence type="ECO:0000313" key="6">
    <source>
        <dbReference type="EMBL" id="CAE0609672.1"/>
    </source>
</evidence>
<keyword evidence="4" id="KW-0812">Transmembrane</keyword>
<keyword evidence="4" id="KW-1133">Transmembrane helix</keyword>
<evidence type="ECO:0000256" key="1">
    <source>
        <dbReference type="ARBA" id="ARBA00007932"/>
    </source>
</evidence>
<evidence type="ECO:0000256" key="4">
    <source>
        <dbReference type="SAM" id="Phobius"/>
    </source>
</evidence>